<gene>
    <name evidence="2" type="ORF">HNQ99_001758</name>
</gene>
<dbReference type="SUPFAM" id="SSF51556">
    <property type="entry name" value="Metallo-dependent hydrolases"/>
    <property type="match status" value="1"/>
</dbReference>
<evidence type="ECO:0000313" key="3">
    <source>
        <dbReference type="Proteomes" id="UP000575068"/>
    </source>
</evidence>
<evidence type="ECO:0000313" key="2">
    <source>
        <dbReference type="EMBL" id="MBB4641449.1"/>
    </source>
</evidence>
<dbReference type="InterPro" id="IPR011059">
    <property type="entry name" value="Metal-dep_hydrolase_composite"/>
</dbReference>
<protein>
    <submittedName>
        <fullName evidence="2">Imidazolonepropionase-like amidohydrolase</fullName>
    </submittedName>
</protein>
<keyword evidence="2" id="KW-0378">Hydrolase</keyword>
<dbReference type="AlphaFoldDB" id="A0A840HV48"/>
<comment type="caution">
    <text evidence="2">The sequence shown here is derived from an EMBL/GenBank/DDBJ whole genome shotgun (WGS) entry which is preliminary data.</text>
</comment>
<dbReference type="PANTHER" id="PTHR43135">
    <property type="entry name" value="ALPHA-D-RIBOSE 1-METHYLPHOSPHONATE 5-TRIPHOSPHATE DIPHOSPHATASE"/>
    <property type="match status" value="1"/>
</dbReference>
<feature type="domain" description="Amidohydrolase-related" evidence="1">
    <location>
        <begin position="53"/>
        <end position="284"/>
    </location>
</feature>
<dbReference type="InterPro" id="IPR051781">
    <property type="entry name" value="Metallo-dep_Hydrolase"/>
</dbReference>
<dbReference type="Gene3D" id="2.30.40.10">
    <property type="entry name" value="Urease, subunit C, domain 1"/>
    <property type="match status" value="1"/>
</dbReference>
<dbReference type="SUPFAM" id="SSF51338">
    <property type="entry name" value="Composite domain of metallo-dependent hydrolases"/>
    <property type="match status" value="1"/>
</dbReference>
<keyword evidence="3" id="KW-1185">Reference proteome</keyword>
<dbReference type="GO" id="GO:0016810">
    <property type="term" value="F:hydrolase activity, acting on carbon-nitrogen (but not peptide) bonds"/>
    <property type="evidence" value="ECO:0007669"/>
    <property type="project" value="InterPro"/>
</dbReference>
<dbReference type="InterPro" id="IPR032466">
    <property type="entry name" value="Metal_Hydrolase"/>
</dbReference>
<dbReference type="EMBL" id="JACHOV010000006">
    <property type="protein sequence ID" value="MBB4641449.1"/>
    <property type="molecule type" value="Genomic_DNA"/>
</dbReference>
<reference evidence="2 3" key="1">
    <citation type="submission" date="2020-08" db="EMBL/GenBank/DDBJ databases">
        <title>Genomic Encyclopedia of Type Strains, Phase IV (KMG-IV): sequencing the most valuable type-strain genomes for metagenomic binning, comparative biology and taxonomic classification.</title>
        <authorList>
            <person name="Goeker M."/>
        </authorList>
    </citation>
    <scope>NUCLEOTIDE SEQUENCE [LARGE SCALE GENOMIC DNA]</scope>
    <source>
        <strain evidence="2 3">DSM 7465</strain>
    </source>
</reference>
<dbReference type="InterPro" id="IPR006680">
    <property type="entry name" value="Amidohydro-rel"/>
</dbReference>
<organism evidence="2 3">
    <name type="scientific">Rhizorhapis suberifaciens</name>
    <name type="common">corky root of lettuce</name>
    <dbReference type="NCBI Taxonomy" id="13656"/>
    <lineage>
        <taxon>Bacteria</taxon>
        <taxon>Pseudomonadati</taxon>
        <taxon>Pseudomonadota</taxon>
        <taxon>Alphaproteobacteria</taxon>
        <taxon>Sphingomonadales</taxon>
        <taxon>Sphingomonadaceae</taxon>
        <taxon>Rhizorhapis</taxon>
    </lineage>
</organism>
<evidence type="ECO:0000259" key="1">
    <source>
        <dbReference type="Pfam" id="PF01979"/>
    </source>
</evidence>
<proteinExistence type="predicted"/>
<dbReference type="PANTHER" id="PTHR43135:SF3">
    <property type="entry name" value="ALPHA-D-RIBOSE 1-METHYLPHOSPHONATE 5-TRIPHOSPHATE DIPHOSPHATASE"/>
    <property type="match status" value="1"/>
</dbReference>
<dbReference type="Gene3D" id="3.20.20.140">
    <property type="entry name" value="Metal-dependent hydrolases"/>
    <property type="match status" value="1"/>
</dbReference>
<dbReference type="RefSeq" id="WP_184475265.1">
    <property type="nucleotide sequence ID" value="NZ_JACHOV010000006.1"/>
</dbReference>
<sequence length="361" mass="38203">MAVTTAFINAHIFDGKGSSQAGQTLLVENGRIAGIGSGDAPSHAEVIDLDGRTVMPGMTVGHWHGEFVDIGPPLFSAGRGGVFLGTEEPPAVLALCAASSLQTALMSGVTRIVSGSCSNDLDWQMKVAIQRGLFEGPHLTPCSRHVVTTGDYEDRGHWWKNDDDKKYDGVRRIGGNVFADGPEQISKAVRQEILRGAEVIKVLPTGGHGFALLPGYRGLSIPELEAVVRTAHERGARVRAHVASASAILECLEIGVDIIDHADEMDDACIESMVKHGATLVPSMLFSKLLSYGGVGEPKPGGQMDEAWDNMKVMLARANAAGVNIVPGDDFGAQGMAHALGVYARELLVYTDDMGIPPADT</sequence>
<dbReference type="Proteomes" id="UP000575068">
    <property type="component" value="Unassembled WGS sequence"/>
</dbReference>
<name>A0A840HV48_9SPHN</name>
<accession>A0A840HV48</accession>
<dbReference type="Pfam" id="PF01979">
    <property type="entry name" value="Amidohydro_1"/>
    <property type="match status" value="1"/>
</dbReference>